<protein>
    <submittedName>
        <fullName evidence="1">Uncharacterized protein</fullName>
    </submittedName>
</protein>
<gene>
    <name evidence="1" type="ORF">L6164_009792</name>
</gene>
<dbReference type="Proteomes" id="UP000828941">
    <property type="component" value="Chromosome 4"/>
</dbReference>
<accession>A0ACB9PRF9</accession>
<sequence length="77" mass="8570">MERGGRFGEFRCFEAFIRSDKAISSPRFTPATPLYPVQTANCKPKLPLLNSSSSSYPDLGFSGKSASYIEDKFHIMS</sequence>
<organism evidence="1 2">
    <name type="scientific">Bauhinia variegata</name>
    <name type="common">Purple orchid tree</name>
    <name type="synonym">Phanera variegata</name>
    <dbReference type="NCBI Taxonomy" id="167791"/>
    <lineage>
        <taxon>Eukaryota</taxon>
        <taxon>Viridiplantae</taxon>
        <taxon>Streptophyta</taxon>
        <taxon>Embryophyta</taxon>
        <taxon>Tracheophyta</taxon>
        <taxon>Spermatophyta</taxon>
        <taxon>Magnoliopsida</taxon>
        <taxon>eudicotyledons</taxon>
        <taxon>Gunneridae</taxon>
        <taxon>Pentapetalae</taxon>
        <taxon>rosids</taxon>
        <taxon>fabids</taxon>
        <taxon>Fabales</taxon>
        <taxon>Fabaceae</taxon>
        <taxon>Cercidoideae</taxon>
        <taxon>Cercideae</taxon>
        <taxon>Bauhiniinae</taxon>
        <taxon>Bauhinia</taxon>
    </lineage>
</organism>
<evidence type="ECO:0000313" key="2">
    <source>
        <dbReference type="Proteomes" id="UP000828941"/>
    </source>
</evidence>
<proteinExistence type="predicted"/>
<dbReference type="EMBL" id="CM039429">
    <property type="protein sequence ID" value="KAI4349160.1"/>
    <property type="molecule type" value="Genomic_DNA"/>
</dbReference>
<name>A0ACB9PRF9_BAUVA</name>
<reference evidence="1 2" key="1">
    <citation type="journal article" date="2022" name="DNA Res.">
        <title>Chromosomal-level genome assembly of the orchid tree Bauhinia variegata (Leguminosae; Cercidoideae) supports the allotetraploid origin hypothesis of Bauhinia.</title>
        <authorList>
            <person name="Zhong Y."/>
            <person name="Chen Y."/>
            <person name="Zheng D."/>
            <person name="Pang J."/>
            <person name="Liu Y."/>
            <person name="Luo S."/>
            <person name="Meng S."/>
            <person name="Qian L."/>
            <person name="Wei D."/>
            <person name="Dai S."/>
            <person name="Zhou R."/>
        </authorList>
    </citation>
    <scope>NUCLEOTIDE SEQUENCE [LARGE SCALE GENOMIC DNA]</scope>
    <source>
        <strain evidence="1">BV-YZ2020</strain>
    </source>
</reference>
<keyword evidence="2" id="KW-1185">Reference proteome</keyword>
<evidence type="ECO:0000313" key="1">
    <source>
        <dbReference type="EMBL" id="KAI4349160.1"/>
    </source>
</evidence>
<comment type="caution">
    <text evidence="1">The sequence shown here is derived from an EMBL/GenBank/DDBJ whole genome shotgun (WGS) entry which is preliminary data.</text>
</comment>